<accession>A0A975C718</accession>
<dbReference type="EMBL" id="CP062222">
    <property type="protein sequence ID" value="QTC92752.1"/>
    <property type="molecule type" value="Genomic_DNA"/>
</dbReference>
<dbReference type="KEGG" id="bgoe:IFJ75_07840"/>
<organism evidence="1 2">
    <name type="scientific">Brevundimonas goettingensis</name>
    <dbReference type="NCBI Taxonomy" id="2774190"/>
    <lineage>
        <taxon>Bacteria</taxon>
        <taxon>Pseudomonadati</taxon>
        <taxon>Pseudomonadota</taxon>
        <taxon>Alphaproteobacteria</taxon>
        <taxon>Caulobacterales</taxon>
        <taxon>Caulobacteraceae</taxon>
        <taxon>Brevundimonas</taxon>
    </lineage>
</organism>
<name>A0A975C718_9CAUL</name>
<proteinExistence type="predicted"/>
<evidence type="ECO:0000313" key="1">
    <source>
        <dbReference type="EMBL" id="QTC92752.1"/>
    </source>
</evidence>
<protein>
    <submittedName>
        <fullName evidence="1">Uncharacterized protein</fullName>
    </submittedName>
</protein>
<keyword evidence="2" id="KW-1185">Reference proteome</keyword>
<dbReference type="RefSeq" id="WP_207932031.1">
    <property type="nucleotide sequence ID" value="NZ_CP062222.1"/>
</dbReference>
<gene>
    <name evidence="1" type="ORF">IFJ75_07840</name>
</gene>
<reference evidence="1" key="1">
    <citation type="submission" date="2020-09" db="EMBL/GenBank/DDBJ databases">
        <title>Brevundimonas sp. LVF2 isolated from a puddle in Goettingen, Germany.</title>
        <authorList>
            <person name="Friedrich I."/>
            <person name="Klassen A."/>
            <person name="Hannes N."/>
            <person name="Schneider D."/>
            <person name="Hertel R."/>
            <person name="Daniel R."/>
        </authorList>
    </citation>
    <scope>NUCLEOTIDE SEQUENCE</scope>
    <source>
        <strain evidence="1">LVF2</strain>
    </source>
</reference>
<dbReference type="Proteomes" id="UP000663918">
    <property type="component" value="Chromosome"/>
</dbReference>
<dbReference type="AlphaFoldDB" id="A0A975C718"/>
<evidence type="ECO:0000313" key="2">
    <source>
        <dbReference type="Proteomes" id="UP000663918"/>
    </source>
</evidence>
<sequence length="47" mass="5192">MKTLSPCPDFDHQIFDLTVIGTALKDLQHRLATPVGGFPAAPLRVFR</sequence>